<evidence type="ECO:0000256" key="1">
    <source>
        <dbReference type="SAM" id="MobiDB-lite"/>
    </source>
</evidence>
<sequence length="331" mass="37384">MHVKYVPTVLATLGFITATGTSVNFTIETKEFDQKDSSTSCLYGLIADNDKLILHSSLKVSNIITIANLILIVEVKTTKSVKFAVIYQEDILVCLNRTSQQVECYMIKEDYFNITIKYNATSKLNEASLKVAVSYERKYFFGNVIQLPHISDTMKSTLLLNNDRLPLMSHKCETDFIRKGSLHFCCEENNIVRTTAIIKINGEVVSKSERCAEIQMLPSKETLTILDFECSFCDVQLLTSSCYYGNDTSGDTSEDPPDKAITTDDSSSHHYELIIMLRITMAILILILICVAFICIKQVKECQRLKNFKERNERPGQAEQENMISNVTTGL</sequence>
<feature type="compositionally biased region" description="Polar residues" evidence="1">
    <location>
        <begin position="319"/>
        <end position="331"/>
    </location>
</feature>
<gene>
    <name evidence="3" type="ORF">Bpfe_003533</name>
</gene>
<keyword evidence="2" id="KW-1133">Transmembrane helix</keyword>
<keyword evidence="4" id="KW-1185">Reference proteome</keyword>
<dbReference type="EMBL" id="JASAOG010000009">
    <property type="protein sequence ID" value="KAK0066798.1"/>
    <property type="molecule type" value="Genomic_DNA"/>
</dbReference>
<name>A0AAD8FK21_BIOPF</name>
<evidence type="ECO:0000313" key="3">
    <source>
        <dbReference type="EMBL" id="KAK0066798.1"/>
    </source>
</evidence>
<organism evidence="3 4">
    <name type="scientific">Biomphalaria pfeifferi</name>
    <name type="common">Bloodfluke planorb</name>
    <name type="synonym">Freshwater snail</name>
    <dbReference type="NCBI Taxonomy" id="112525"/>
    <lineage>
        <taxon>Eukaryota</taxon>
        <taxon>Metazoa</taxon>
        <taxon>Spiralia</taxon>
        <taxon>Lophotrochozoa</taxon>
        <taxon>Mollusca</taxon>
        <taxon>Gastropoda</taxon>
        <taxon>Heterobranchia</taxon>
        <taxon>Euthyneura</taxon>
        <taxon>Panpulmonata</taxon>
        <taxon>Hygrophila</taxon>
        <taxon>Lymnaeoidea</taxon>
        <taxon>Planorbidae</taxon>
        <taxon>Biomphalaria</taxon>
    </lineage>
</organism>
<evidence type="ECO:0000256" key="2">
    <source>
        <dbReference type="SAM" id="Phobius"/>
    </source>
</evidence>
<reference evidence="3" key="2">
    <citation type="submission" date="2023-04" db="EMBL/GenBank/DDBJ databases">
        <authorList>
            <person name="Bu L."/>
            <person name="Lu L."/>
            <person name="Laidemitt M.R."/>
            <person name="Zhang S.M."/>
            <person name="Mutuku M."/>
            <person name="Mkoji G."/>
            <person name="Steinauer M."/>
            <person name="Loker E.S."/>
        </authorList>
    </citation>
    <scope>NUCLEOTIDE SEQUENCE</scope>
    <source>
        <strain evidence="3">KasaAsao</strain>
        <tissue evidence="3">Whole Snail</tissue>
    </source>
</reference>
<evidence type="ECO:0000313" key="4">
    <source>
        <dbReference type="Proteomes" id="UP001233172"/>
    </source>
</evidence>
<protein>
    <submittedName>
        <fullName evidence="3">Uncharacterized protein</fullName>
    </submittedName>
</protein>
<comment type="caution">
    <text evidence="3">The sequence shown here is derived from an EMBL/GenBank/DDBJ whole genome shotgun (WGS) entry which is preliminary data.</text>
</comment>
<accession>A0AAD8FK21</accession>
<dbReference type="Proteomes" id="UP001233172">
    <property type="component" value="Unassembled WGS sequence"/>
</dbReference>
<dbReference type="AlphaFoldDB" id="A0AAD8FK21"/>
<keyword evidence="2" id="KW-0812">Transmembrane</keyword>
<reference evidence="3" key="1">
    <citation type="journal article" date="2023" name="PLoS Negl. Trop. Dis.">
        <title>A genome sequence for Biomphalaria pfeifferi, the major vector snail for the human-infecting parasite Schistosoma mansoni.</title>
        <authorList>
            <person name="Bu L."/>
            <person name="Lu L."/>
            <person name="Laidemitt M.R."/>
            <person name="Zhang S.M."/>
            <person name="Mutuku M."/>
            <person name="Mkoji G."/>
            <person name="Steinauer M."/>
            <person name="Loker E.S."/>
        </authorList>
    </citation>
    <scope>NUCLEOTIDE SEQUENCE</scope>
    <source>
        <strain evidence="3">KasaAsao</strain>
    </source>
</reference>
<feature type="region of interest" description="Disordered" evidence="1">
    <location>
        <begin position="312"/>
        <end position="331"/>
    </location>
</feature>
<feature type="transmembrane region" description="Helical" evidence="2">
    <location>
        <begin position="273"/>
        <end position="296"/>
    </location>
</feature>
<keyword evidence="2" id="KW-0472">Membrane</keyword>
<proteinExistence type="predicted"/>